<feature type="signal peptide" evidence="1">
    <location>
        <begin position="1"/>
        <end position="17"/>
    </location>
</feature>
<keyword evidence="1" id="KW-0732">Signal</keyword>
<evidence type="ECO:0000256" key="1">
    <source>
        <dbReference type="SAM" id="SignalP"/>
    </source>
</evidence>
<dbReference type="InterPro" id="IPR012674">
    <property type="entry name" value="Calycin"/>
</dbReference>
<sequence length="186" mass="21396">MIAALFLLIQLLGQSKSETVLCEGDFPNATEVISSLNRTYLFQSLQNMTRLKCAYQDFYYKNVPGYGNKHIYDAVFVYYEEIIHRHQNNPLYIKSVVNSTIHLWSHPVVDKGRTDLGILYSDSKKCMVVKNLDTRAFPQACNLWVTNNSFESPPTECINAFQRHCGSNHIKYGIGDCVGRRDYRNL</sequence>
<name>A0A6B0UZQ1_IXORI</name>
<dbReference type="AlphaFoldDB" id="A0A6B0UZQ1"/>
<dbReference type="InterPro" id="IPR002970">
    <property type="entry name" value="Tick_his-bd"/>
</dbReference>
<dbReference type="SUPFAM" id="SSF50814">
    <property type="entry name" value="Lipocalins"/>
    <property type="match status" value="1"/>
</dbReference>
<dbReference type="Gene3D" id="2.40.128.20">
    <property type="match status" value="1"/>
</dbReference>
<proteinExistence type="predicted"/>
<dbReference type="EMBL" id="GIFC01013327">
    <property type="protein sequence ID" value="MXU95410.1"/>
    <property type="molecule type" value="Transcribed_RNA"/>
</dbReference>
<reference evidence="2" key="1">
    <citation type="submission" date="2019-12" db="EMBL/GenBank/DDBJ databases">
        <title>An insight into the sialome of adult female Ixodes ricinus ticks feeding for 6 days.</title>
        <authorList>
            <person name="Perner J."/>
            <person name="Ribeiro J.M.C."/>
        </authorList>
    </citation>
    <scope>NUCLEOTIDE SEQUENCE</scope>
    <source>
        <strain evidence="2">Semi-engorged</strain>
        <tissue evidence="2">Salivary glands</tissue>
    </source>
</reference>
<feature type="chain" id="PRO_5025594166" evidence="1">
    <location>
        <begin position="18"/>
        <end position="186"/>
    </location>
</feature>
<protein>
    <submittedName>
        <fullName evidence="2">Putative lipocalin</fullName>
    </submittedName>
</protein>
<accession>A0A6B0UZQ1</accession>
<evidence type="ECO:0000313" key="2">
    <source>
        <dbReference type="EMBL" id="MXU95410.1"/>
    </source>
</evidence>
<dbReference type="Pfam" id="PF02098">
    <property type="entry name" value="His_binding"/>
    <property type="match status" value="1"/>
</dbReference>
<dbReference type="GO" id="GO:0043176">
    <property type="term" value="F:amine binding"/>
    <property type="evidence" value="ECO:0007669"/>
    <property type="project" value="InterPro"/>
</dbReference>
<dbReference type="GO" id="GO:0030682">
    <property type="term" value="P:symbiont-mediated perturbation of host defenses"/>
    <property type="evidence" value="ECO:0007669"/>
    <property type="project" value="InterPro"/>
</dbReference>
<organism evidence="2">
    <name type="scientific">Ixodes ricinus</name>
    <name type="common">Common tick</name>
    <name type="synonym">Acarus ricinus</name>
    <dbReference type="NCBI Taxonomy" id="34613"/>
    <lineage>
        <taxon>Eukaryota</taxon>
        <taxon>Metazoa</taxon>
        <taxon>Ecdysozoa</taxon>
        <taxon>Arthropoda</taxon>
        <taxon>Chelicerata</taxon>
        <taxon>Arachnida</taxon>
        <taxon>Acari</taxon>
        <taxon>Parasitiformes</taxon>
        <taxon>Ixodida</taxon>
        <taxon>Ixodoidea</taxon>
        <taxon>Ixodidae</taxon>
        <taxon>Ixodinae</taxon>
        <taxon>Ixodes</taxon>
    </lineage>
</organism>